<name>A0A7M1KUL5_9LACT</name>
<organism evidence="3 4">
    <name type="scientific">Aerococcus urinaeequi</name>
    <dbReference type="NCBI Taxonomy" id="51665"/>
    <lineage>
        <taxon>Bacteria</taxon>
        <taxon>Bacillati</taxon>
        <taxon>Bacillota</taxon>
        <taxon>Bacilli</taxon>
        <taxon>Lactobacillales</taxon>
        <taxon>Aerococcaceae</taxon>
        <taxon>Aerococcus</taxon>
    </lineage>
</organism>
<dbReference type="Pfam" id="PF19754">
    <property type="entry name" value="DUF6241"/>
    <property type="match status" value="1"/>
</dbReference>
<dbReference type="AlphaFoldDB" id="A0A7M1KUL5"/>
<sequence>MKKVLSVLLIFSSFVLAGAIVAVVYFSVSDAETGSSSASTSSVASSSSSQSSASSSAESSSSESLENESSESDEGEETDGTSDIEQALASEAETKVLLGRELYDSWIYLDITEETTFLTAIHYMTHQKVLADSKQGALEITPERIAIMLEQAEAFSESVHYPFFIEILSAWDAGDFSNAVYAHNYVWNAQDGNIGEAYGLFDESQEAEFVQANFRDVGY</sequence>
<reference evidence="3 4" key="1">
    <citation type="submission" date="2020-10" db="EMBL/GenBank/DDBJ databases">
        <title>Plasmid carrying two tetracycline resistance determinant.</title>
        <authorList>
            <person name="Yang Q."/>
        </authorList>
    </citation>
    <scope>NUCLEOTIDE SEQUENCE [LARGE SCALE GENOMIC DNA]</scope>
    <source>
        <strain evidence="3 4">T43</strain>
    </source>
</reference>
<protein>
    <submittedName>
        <fullName evidence="3">Uncharacterized protein</fullName>
    </submittedName>
</protein>
<proteinExistence type="predicted"/>
<evidence type="ECO:0000256" key="2">
    <source>
        <dbReference type="SAM" id="SignalP"/>
    </source>
</evidence>
<feature type="signal peptide" evidence="2">
    <location>
        <begin position="1"/>
        <end position="17"/>
    </location>
</feature>
<evidence type="ECO:0000313" key="3">
    <source>
        <dbReference type="EMBL" id="QOQ78890.1"/>
    </source>
</evidence>
<accession>A0A7M1KUL5</accession>
<feature type="compositionally biased region" description="Low complexity" evidence="1">
    <location>
        <begin position="34"/>
        <end position="64"/>
    </location>
</feature>
<feature type="chain" id="PRO_5039457350" evidence="2">
    <location>
        <begin position="18"/>
        <end position="219"/>
    </location>
</feature>
<feature type="region of interest" description="Disordered" evidence="1">
    <location>
        <begin position="34"/>
        <end position="82"/>
    </location>
</feature>
<dbReference type="Proteomes" id="UP000595091">
    <property type="component" value="Chromosome"/>
</dbReference>
<gene>
    <name evidence="3" type="ORF">IMX20_07865</name>
</gene>
<evidence type="ECO:0000256" key="1">
    <source>
        <dbReference type="SAM" id="MobiDB-lite"/>
    </source>
</evidence>
<dbReference type="InterPro" id="IPR046208">
    <property type="entry name" value="DUF6241"/>
</dbReference>
<keyword evidence="2" id="KW-0732">Signal</keyword>
<feature type="compositionally biased region" description="Acidic residues" evidence="1">
    <location>
        <begin position="65"/>
        <end position="82"/>
    </location>
</feature>
<dbReference type="EMBL" id="CP063065">
    <property type="protein sequence ID" value="QOQ78890.1"/>
    <property type="molecule type" value="Genomic_DNA"/>
</dbReference>
<dbReference type="RefSeq" id="WP_197558312.1">
    <property type="nucleotide sequence ID" value="NZ_CP063065.1"/>
</dbReference>
<evidence type="ECO:0000313" key="4">
    <source>
        <dbReference type="Proteomes" id="UP000595091"/>
    </source>
</evidence>